<dbReference type="InterPro" id="IPR011990">
    <property type="entry name" value="TPR-like_helical_dom_sf"/>
</dbReference>
<keyword evidence="2" id="KW-0812">Transmembrane</keyword>
<organism evidence="3 4">
    <name type="scientific">Symbiodinium microadriaticum</name>
    <name type="common">Dinoflagellate</name>
    <name type="synonym">Zooxanthella microadriatica</name>
    <dbReference type="NCBI Taxonomy" id="2951"/>
    <lineage>
        <taxon>Eukaryota</taxon>
        <taxon>Sar</taxon>
        <taxon>Alveolata</taxon>
        <taxon>Dinophyceae</taxon>
        <taxon>Suessiales</taxon>
        <taxon>Symbiodiniaceae</taxon>
        <taxon>Symbiodinium</taxon>
    </lineage>
</organism>
<evidence type="ECO:0000256" key="1">
    <source>
        <dbReference type="ARBA" id="ARBA00022737"/>
    </source>
</evidence>
<sequence>MGRRSLKPNIVSYRPLNAFGLAVWDRSHAFAASLSDIQKTGSAINAAGRGEQWQAALDLFAELISQELQPNIVACNLAISACEKGGQWLGSLALLRELQEYAIEANAISYTAATQSKLEVMTFNSCLMACNRAGSGLEANDTCRHSERFKGALRCDLVGKLVVTFSAAVAACEAGGIWETTLRLLANMQKQTVNLFAVAEASSVGVEQFHLLAIQSRRGPIIFSSLTKMRESWPRAMEMMIGLLLIIIISTIVWAFLIVAISLHIVIISISLNLGTETAFVVAYTAVIAACKEALYQAECMLCEVPPKLSDATQHRMRQWPRALLLFAELPKRALQPDSVAYNILIDACKLSNDAEKAFELLEEQSGSSQGQIFNVDAQLYLGNTRPGGSPLISSPVLLSHVWEPSREGAAEALTWAALLGRAGKVHGEALLSAAEKESNVVVCSLGSTWDVGQQPEATHKVASPKFATSSLREVAASFHVKLLDALPSLAADLVDLGEVLEIPSQDPEALWVQLAEQTQLPPLEASLSVLHAAGAAAEAKASPPGYIRHWTGQRTVPYMLRYLEETISVAGGRARALLAILRVEQLVRSPFVDPRGEELLVLLLRHLCSDDTGLRGVFHCCDAETAYSALSADLVPSVASAELAEADASTTVLVLEDEAFPAEEDDKLPARRRWQMDQVLSHPAMLNLRTKHAEHETAFAVILWETIRYILRRPHLTVSRSAKELEHPVVQALLSANLLVPRWSPMRLIVPDDETRHFLQEWINSQHAKLSWPSRAEYNIQAWRERGSILHKLDGLSKNVVDLALAGQVTEFRK</sequence>
<dbReference type="PANTHER" id="PTHR47447:SF17">
    <property type="entry name" value="OS12G0638900 PROTEIN"/>
    <property type="match status" value="1"/>
</dbReference>
<evidence type="ECO:0000313" key="3">
    <source>
        <dbReference type="EMBL" id="OLQ15058.1"/>
    </source>
</evidence>
<dbReference type="EMBL" id="LSRX01000007">
    <property type="protein sequence ID" value="OLQ15058.1"/>
    <property type="molecule type" value="Genomic_DNA"/>
</dbReference>
<keyword evidence="1" id="KW-0677">Repeat</keyword>
<feature type="transmembrane region" description="Helical" evidence="2">
    <location>
        <begin position="239"/>
        <end position="267"/>
    </location>
</feature>
<keyword evidence="2" id="KW-1133">Transmembrane helix</keyword>
<dbReference type="Proteomes" id="UP000186817">
    <property type="component" value="Unassembled WGS sequence"/>
</dbReference>
<dbReference type="PANTHER" id="PTHR47447">
    <property type="entry name" value="OS03G0856100 PROTEIN"/>
    <property type="match status" value="1"/>
</dbReference>
<dbReference type="AlphaFoldDB" id="A0A1Q9F5T4"/>
<reference evidence="3 4" key="1">
    <citation type="submission" date="2016-02" db="EMBL/GenBank/DDBJ databases">
        <title>Genome analysis of coral dinoflagellate symbionts highlights evolutionary adaptations to a symbiotic lifestyle.</title>
        <authorList>
            <person name="Aranda M."/>
            <person name="Li Y."/>
            <person name="Liew Y.J."/>
            <person name="Baumgarten S."/>
            <person name="Simakov O."/>
            <person name="Wilson M."/>
            <person name="Piel J."/>
            <person name="Ashoor H."/>
            <person name="Bougouffa S."/>
            <person name="Bajic V.B."/>
            <person name="Ryu T."/>
            <person name="Ravasi T."/>
            <person name="Bayer T."/>
            <person name="Micklem G."/>
            <person name="Kim H."/>
            <person name="Bhak J."/>
            <person name="Lajeunesse T.C."/>
            <person name="Voolstra C.R."/>
        </authorList>
    </citation>
    <scope>NUCLEOTIDE SEQUENCE [LARGE SCALE GENOMIC DNA]</scope>
    <source>
        <strain evidence="3 4">CCMP2467</strain>
    </source>
</reference>
<accession>A0A1Q9F5T4</accession>
<keyword evidence="2" id="KW-0472">Membrane</keyword>
<dbReference type="Pfam" id="PF01535">
    <property type="entry name" value="PPR"/>
    <property type="match status" value="1"/>
</dbReference>
<protein>
    <submittedName>
        <fullName evidence="3">Pentatricopeptide repeat-containing protein, chloroplastic</fullName>
    </submittedName>
</protein>
<gene>
    <name evidence="3" type="ORF">AK812_SmicGene769</name>
</gene>
<evidence type="ECO:0000256" key="2">
    <source>
        <dbReference type="SAM" id="Phobius"/>
    </source>
</evidence>
<dbReference type="OrthoDB" id="439724at2759"/>
<dbReference type="Gene3D" id="1.25.40.10">
    <property type="entry name" value="Tetratricopeptide repeat domain"/>
    <property type="match status" value="2"/>
</dbReference>
<comment type="caution">
    <text evidence="3">The sequence shown here is derived from an EMBL/GenBank/DDBJ whole genome shotgun (WGS) entry which is preliminary data.</text>
</comment>
<name>A0A1Q9F5T4_SYMMI</name>
<proteinExistence type="predicted"/>
<keyword evidence="4" id="KW-1185">Reference proteome</keyword>
<evidence type="ECO:0000313" key="4">
    <source>
        <dbReference type="Proteomes" id="UP000186817"/>
    </source>
</evidence>
<dbReference type="InterPro" id="IPR002885">
    <property type="entry name" value="PPR_rpt"/>
</dbReference>